<dbReference type="Pfam" id="PF00501">
    <property type="entry name" value="AMP-binding"/>
    <property type="match status" value="1"/>
</dbReference>
<dbReference type="Gene3D" id="3.40.50.980">
    <property type="match status" value="2"/>
</dbReference>
<dbReference type="PANTHER" id="PTHR24096">
    <property type="entry name" value="LONG-CHAIN-FATTY-ACID--COA LIGASE"/>
    <property type="match status" value="1"/>
</dbReference>
<dbReference type="InterPro" id="IPR020845">
    <property type="entry name" value="AMP-binding_CS"/>
</dbReference>
<gene>
    <name evidence="2" type="ORF">METZ01_LOCUS126207</name>
</gene>
<protein>
    <recommendedName>
        <fullName evidence="1">AMP-dependent synthetase/ligase domain-containing protein</fullName>
    </recommendedName>
</protein>
<reference evidence="2" key="1">
    <citation type="submission" date="2018-05" db="EMBL/GenBank/DDBJ databases">
        <authorList>
            <person name="Lanie J.A."/>
            <person name="Ng W.-L."/>
            <person name="Kazmierczak K.M."/>
            <person name="Andrzejewski T.M."/>
            <person name="Davidsen T.M."/>
            <person name="Wayne K.J."/>
            <person name="Tettelin H."/>
            <person name="Glass J.I."/>
            <person name="Rusch D."/>
            <person name="Podicherti R."/>
            <person name="Tsui H.-C.T."/>
            <person name="Winkler M.E."/>
        </authorList>
    </citation>
    <scope>NUCLEOTIDE SEQUENCE</scope>
</reference>
<proteinExistence type="predicted"/>
<dbReference type="SUPFAM" id="SSF56801">
    <property type="entry name" value="Acetyl-CoA synthetase-like"/>
    <property type="match status" value="1"/>
</dbReference>
<accession>A0A381YA52</accession>
<organism evidence="2">
    <name type="scientific">marine metagenome</name>
    <dbReference type="NCBI Taxonomy" id="408172"/>
    <lineage>
        <taxon>unclassified sequences</taxon>
        <taxon>metagenomes</taxon>
        <taxon>ecological metagenomes</taxon>
    </lineage>
</organism>
<evidence type="ECO:0000313" key="2">
    <source>
        <dbReference type="EMBL" id="SVA73353.1"/>
    </source>
</evidence>
<evidence type="ECO:0000259" key="1">
    <source>
        <dbReference type="Pfam" id="PF00501"/>
    </source>
</evidence>
<dbReference type="GO" id="GO:0016405">
    <property type="term" value="F:CoA-ligase activity"/>
    <property type="evidence" value="ECO:0007669"/>
    <property type="project" value="TreeGrafter"/>
</dbReference>
<dbReference type="PANTHER" id="PTHR24096:SF267">
    <property type="entry name" value="MALONATE--COA LIGASE ACSF3, MITOCHONDRIAL"/>
    <property type="match status" value="1"/>
</dbReference>
<sequence length="297" mass="32517">MPEFAKQLYKERPEEIALRFENKTMNWSDIDLTLNKIANGLHELDLGLQKRIAVFAENALETATANLGGLIAGASVVPVNFHLTSEEVAYILEDSGASVLFVGPETIERGIKAAELSGVKKIIGWNIKEKDQQFIRWNEWLESLPDTEPPMDLKPLPNLLYTSGTTGRPKGTDLPPTMFAAGNTIEEHLENLKDSPNVGLGTHLVVGPMYHTGPLSGARLLAAGVTSVILGKFNAENTLKAIEEYSVGTTIMVPTHFVRLLALSDDIKKKYDVSSIVSVGHTGAKCPVEVKKEMIEW</sequence>
<name>A0A381YA52_9ZZZZ</name>
<dbReference type="PROSITE" id="PS00455">
    <property type="entry name" value="AMP_BINDING"/>
    <property type="match status" value="1"/>
</dbReference>
<dbReference type="InterPro" id="IPR000873">
    <property type="entry name" value="AMP-dep_synth/lig_dom"/>
</dbReference>
<dbReference type="AlphaFoldDB" id="A0A381YA52"/>
<dbReference type="EMBL" id="UINC01017634">
    <property type="protein sequence ID" value="SVA73353.1"/>
    <property type="molecule type" value="Genomic_DNA"/>
</dbReference>
<feature type="domain" description="AMP-dependent synthetase/ligase" evidence="1">
    <location>
        <begin position="10"/>
        <end position="295"/>
    </location>
</feature>